<name>A0ABS9ERA6_9BACT</name>
<dbReference type="InterPro" id="IPR036995">
    <property type="entry name" value="MPG_sf"/>
</dbReference>
<accession>A0ABS9ERA6</accession>
<reference evidence="6 7" key="1">
    <citation type="submission" date="2022-01" db="EMBL/GenBank/DDBJ databases">
        <title>Dethiosulfovibrio faecalis sp. nov., a novel proteolytic, non-sulfur-reducing bacterium isolated from a marine aquaculture solid waste bioreactor.</title>
        <authorList>
            <person name="Grabowski S."/>
            <person name="Apolinario E."/>
            <person name="Schneider N."/>
            <person name="Marshall C.W."/>
            <person name="Sowers K.R."/>
        </authorList>
    </citation>
    <scope>NUCLEOTIDE SEQUENCE [LARGE SCALE GENOMIC DNA]</scope>
    <source>
        <strain evidence="6 7">DSM 12537</strain>
    </source>
</reference>
<proteinExistence type="inferred from homology"/>
<evidence type="ECO:0000313" key="7">
    <source>
        <dbReference type="Proteomes" id="UP001200430"/>
    </source>
</evidence>
<dbReference type="EMBL" id="JAKGUD010000004">
    <property type="protein sequence ID" value="MCF4142353.1"/>
    <property type="molecule type" value="Genomic_DNA"/>
</dbReference>
<organism evidence="6 7">
    <name type="scientific">Dethiosulfovibrio marinus</name>
    <dbReference type="NCBI Taxonomy" id="133532"/>
    <lineage>
        <taxon>Bacteria</taxon>
        <taxon>Thermotogati</taxon>
        <taxon>Synergistota</taxon>
        <taxon>Synergistia</taxon>
        <taxon>Synergistales</taxon>
        <taxon>Dethiosulfovibrionaceae</taxon>
        <taxon>Dethiosulfovibrio</taxon>
    </lineage>
</organism>
<sequence>MRKDYNVYSCFGQNPETCFSPLDVNFYERSCFTVARELLGSLLMSFAGGEPTAGRIVEVEPYIGAYDRACHAWPMKRTPRTEAMFGPGGRAYIFFVYGMHHQLCAVTGPEGTPDAVLIRALEPIEGIDVMTRRRNQPMKRLCDGPGKLCSALAVTSELYGIDLTDPSSPLTIMKGNPIGDDRILAAPRVGVAYAGPYATVPWRMYLKDCPWVSVKDRSAVPYQSLPKNTFGPR</sequence>
<evidence type="ECO:0000256" key="3">
    <source>
        <dbReference type="ARBA" id="ARBA00022801"/>
    </source>
</evidence>
<evidence type="ECO:0000256" key="4">
    <source>
        <dbReference type="ARBA" id="ARBA00023204"/>
    </source>
</evidence>
<keyword evidence="3 5" id="KW-0378">Hydrolase</keyword>
<dbReference type="Proteomes" id="UP001200430">
    <property type="component" value="Unassembled WGS sequence"/>
</dbReference>
<comment type="caution">
    <text evidence="6">The sequence shown here is derived from an EMBL/GenBank/DDBJ whole genome shotgun (WGS) entry which is preliminary data.</text>
</comment>
<evidence type="ECO:0000256" key="1">
    <source>
        <dbReference type="ARBA" id="ARBA00009232"/>
    </source>
</evidence>
<dbReference type="InterPro" id="IPR003180">
    <property type="entry name" value="MPG"/>
</dbReference>
<dbReference type="HAMAP" id="MF_00527">
    <property type="entry name" value="3MGH"/>
    <property type="match status" value="1"/>
</dbReference>
<dbReference type="Pfam" id="PF02245">
    <property type="entry name" value="Pur_DNA_glyco"/>
    <property type="match status" value="1"/>
</dbReference>
<dbReference type="SUPFAM" id="SSF50486">
    <property type="entry name" value="FMT C-terminal domain-like"/>
    <property type="match status" value="1"/>
</dbReference>
<dbReference type="NCBIfam" id="TIGR00567">
    <property type="entry name" value="3mg"/>
    <property type="match status" value="1"/>
</dbReference>
<keyword evidence="4 5" id="KW-0234">DNA repair</keyword>
<comment type="similarity">
    <text evidence="1 5">Belongs to the DNA glycosylase MPG family.</text>
</comment>
<gene>
    <name evidence="6" type="ORF">L2W38_05960</name>
</gene>
<keyword evidence="2 5" id="KW-0227">DNA damage</keyword>
<keyword evidence="7" id="KW-1185">Reference proteome</keyword>
<evidence type="ECO:0000256" key="5">
    <source>
        <dbReference type="HAMAP-Rule" id="MF_00527"/>
    </source>
</evidence>
<dbReference type="RefSeq" id="WP_236099086.1">
    <property type="nucleotide sequence ID" value="NZ_JAKGUD010000004.1"/>
</dbReference>
<dbReference type="EC" id="3.2.2.-" evidence="5"/>
<dbReference type="PANTHER" id="PTHR10429">
    <property type="entry name" value="DNA-3-METHYLADENINE GLYCOSYLASE"/>
    <property type="match status" value="1"/>
</dbReference>
<dbReference type="CDD" id="cd00540">
    <property type="entry name" value="AAG"/>
    <property type="match status" value="1"/>
</dbReference>
<evidence type="ECO:0000256" key="2">
    <source>
        <dbReference type="ARBA" id="ARBA00022763"/>
    </source>
</evidence>
<dbReference type="PANTHER" id="PTHR10429:SF0">
    <property type="entry name" value="DNA-3-METHYLADENINE GLYCOSYLASE"/>
    <property type="match status" value="1"/>
</dbReference>
<protein>
    <recommendedName>
        <fullName evidence="5">Putative 3-methyladenine DNA glycosylase</fullName>
        <ecNumber evidence="5">3.2.2.-</ecNumber>
    </recommendedName>
</protein>
<dbReference type="InterPro" id="IPR011034">
    <property type="entry name" value="Formyl_transferase-like_C_sf"/>
</dbReference>
<dbReference type="Gene3D" id="3.10.300.10">
    <property type="entry name" value="Methylpurine-DNA glycosylase (MPG)"/>
    <property type="match status" value="1"/>
</dbReference>
<evidence type="ECO:0000313" key="6">
    <source>
        <dbReference type="EMBL" id="MCF4142353.1"/>
    </source>
</evidence>